<dbReference type="GO" id="GO:0080030">
    <property type="term" value="F:methyl indole-3-acetate esterase activity"/>
    <property type="evidence" value="ECO:0007669"/>
    <property type="project" value="TreeGrafter"/>
</dbReference>
<dbReference type="FunFam" id="3.40.50.1820:FF:000051">
    <property type="entry name" value="(S)-hydroxynitrile lyase"/>
    <property type="match status" value="1"/>
</dbReference>
<evidence type="ECO:0000259" key="1">
    <source>
        <dbReference type="Pfam" id="PF12697"/>
    </source>
</evidence>
<gene>
    <name evidence="2" type="ORF">RJ640_003794</name>
</gene>
<dbReference type="InterPro" id="IPR000073">
    <property type="entry name" value="AB_hydrolase_1"/>
</dbReference>
<dbReference type="GO" id="GO:0009694">
    <property type="term" value="P:jasmonic acid metabolic process"/>
    <property type="evidence" value="ECO:0007669"/>
    <property type="project" value="TreeGrafter"/>
</dbReference>
<organism evidence="2 3">
    <name type="scientific">Escallonia rubra</name>
    <dbReference type="NCBI Taxonomy" id="112253"/>
    <lineage>
        <taxon>Eukaryota</taxon>
        <taxon>Viridiplantae</taxon>
        <taxon>Streptophyta</taxon>
        <taxon>Embryophyta</taxon>
        <taxon>Tracheophyta</taxon>
        <taxon>Spermatophyta</taxon>
        <taxon>Magnoliopsida</taxon>
        <taxon>eudicotyledons</taxon>
        <taxon>Gunneridae</taxon>
        <taxon>Pentapetalae</taxon>
        <taxon>asterids</taxon>
        <taxon>campanulids</taxon>
        <taxon>Escalloniales</taxon>
        <taxon>Escalloniaceae</taxon>
        <taxon>Escallonia</taxon>
    </lineage>
</organism>
<reference evidence="2" key="1">
    <citation type="submission" date="2022-12" db="EMBL/GenBank/DDBJ databases">
        <title>Draft genome assemblies for two species of Escallonia (Escalloniales).</title>
        <authorList>
            <person name="Chanderbali A."/>
            <person name="Dervinis C."/>
            <person name="Anghel I."/>
            <person name="Soltis D."/>
            <person name="Soltis P."/>
            <person name="Zapata F."/>
        </authorList>
    </citation>
    <scope>NUCLEOTIDE SEQUENCE</scope>
    <source>
        <strain evidence="2">UCBG92.1500</strain>
        <tissue evidence="2">Leaf</tissue>
    </source>
</reference>
<dbReference type="EMBL" id="JAVXUO010000622">
    <property type="protein sequence ID" value="KAK2990726.1"/>
    <property type="molecule type" value="Genomic_DNA"/>
</dbReference>
<keyword evidence="3" id="KW-1185">Reference proteome</keyword>
<dbReference type="GO" id="GO:0080031">
    <property type="term" value="F:methyl salicylate esterase activity"/>
    <property type="evidence" value="ECO:0007669"/>
    <property type="project" value="TreeGrafter"/>
</dbReference>
<name>A0AA88RW39_9ASTE</name>
<feature type="non-terminal residue" evidence="2">
    <location>
        <position position="1"/>
    </location>
</feature>
<comment type="caution">
    <text evidence="2">The sequence shown here is derived from an EMBL/GenBank/DDBJ whole genome shotgun (WGS) entry which is preliminary data.</text>
</comment>
<dbReference type="Pfam" id="PF12697">
    <property type="entry name" value="Abhydrolase_6"/>
    <property type="match status" value="1"/>
</dbReference>
<dbReference type="InterPro" id="IPR045889">
    <property type="entry name" value="MES/HNL"/>
</dbReference>
<dbReference type="PANTHER" id="PTHR10992">
    <property type="entry name" value="METHYLESTERASE FAMILY MEMBER"/>
    <property type="match status" value="1"/>
</dbReference>
<evidence type="ECO:0000313" key="3">
    <source>
        <dbReference type="Proteomes" id="UP001187471"/>
    </source>
</evidence>
<dbReference type="InterPro" id="IPR029058">
    <property type="entry name" value="AB_hydrolase_fold"/>
</dbReference>
<dbReference type="Gene3D" id="3.40.50.1820">
    <property type="entry name" value="alpha/beta hydrolase"/>
    <property type="match status" value="1"/>
</dbReference>
<dbReference type="Proteomes" id="UP001187471">
    <property type="component" value="Unassembled WGS sequence"/>
</dbReference>
<accession>A0AA88RW39</accession>
<evidence type="ECO:0000313" key="2">
    <source>
        <dbReference type="EMBL" id="KAK2990726.1"/>
    </source>
</evidence>
<dbReference type="GO" id="GO:0009696">
    <property type="term" value="P:salicylic acid metabolic process"/>
    <property type="evidence" value="ECO:0007669"/>
    <property type="project" value="TreeGrafter"/>
</dbReference>
<protein>
    <recommendedName>
        <fullName evidence="1">AB hydrolase-1 domain-containing protein</fullName>
    </recommendedName>
</protein>
<dbReference type="SUPFAM" id="SSF53474">
    <property type="entry name" value="alpha/beta-Hydrolases"/>
    <property type="match status" value="1"/>
</dbReference>
<feature type="domain" description="AB hydrolase-1" evidence="1">
    <location>
        <begin position="31"/>
        <end position="272"/>
    </location>
</feature>
<sequence length="284" mass="31735">VASDRQNLREKRNAITTFTRGKMETNVKKHFVLVHGSGHGAWCWYKVVTLLESAGHRVTTLDLGASGINPTQLGREITSFSSYAQPLMEFLASLPPGERVILVGHSFGGFGISLAMESFPEKIVVAVYVTAFMPSYSIPPAALLQESFRCSKMEYLDSQILFDDGPENPPTSITFGPNYLSTNLYQHCPDEDLQLAKMLVRPAGLFLEDLGKDDLLTEENFGSVSRVFIVCDEDEVLKERFQRWMIMNSPPKEVKSIAGADHMVMLSKPKELCLSFQEIANEYN</sequence>
<dbReference type="PANTHER" id="PTHR10992:SF943">
    <property type="entry name" value="METHYLESTERASE 10"/>
    <property type="match status" value="1"/>
</dbReference>
<proteinExistence type="predicted"/>
<dbReference type="GO" id="GO:0080032">
    <property type="term" value="F:methyl jasmonate esterase activity"/>
    <property type="evidence" value="ECO:0007669"/>
    <property type="project" value="TreeGrafter"/>
</dbReference>
<dbReference type="AlphaFoldDB" id="A0AA88RW39"/>